<evidence type="ECO:0008006" key="4">
    <source>
        <dbReference type="Google" id="ProtNLM"/>
    </source>
</evidence>
<keyword evidence="3" id="KW-1185">Reference proteome</keyword>
<feature type="signal peptide" evidence="1">
    <location>
        <begin position="1"/>
        <end position="23"/>
    </location>
</feature>
<dbReference type="EMBL" id="BMDD01000001">
    <property type="protein sequence ID" value="GGH68235.1"/>
    <property type="molecule type" value="Genomic_DNA"/>
</dbReference>
<evidence type="ECO:0000256" key="1">
    <source>
        <dbReference type="SAM" id="SignalP"/>
    </source>
</evidence>
<sequence length="150" mass="17362">MKKLTIVLLSLILLLAGCSTTHRVHTDSTKELVKDLKELSPSIEKVRITFTRPDLTYAIEMNQEPSQEELESILAGIEKFSTVERINEIARSVKWNSEISTVHLRISADENKETDEHSYYARYFKTSNASDYSEENIEAYRIWHENDLNP</sequence>
<evidence type="ECO:0000313" key="2">
    <source>
        <dbReference type="EMBL" id="GGH68235.1"/>
    </source>
</evidence>
<dbReference type="Proteomes" id="UP000605427">
    <property type="component" value="Unassembled WGS sequence"/>
</dbReference>
<reference evidence="3" key="1">
    <citation type="journal article" date="2019" name="Int. J. Syst. Evol. Microbiol.">
        <title>The Global Catalogue of Microorganisms (GCM) 10K type strain sequencing project: providing services to taxonomists for standard genome sequencing and annotation.</title>
        <authorList>
            <consortium name="The Broad Institute Genomics Platform"/>
            <consortium name="The Broad Institute Genome Sequencing Center for Infectious Disease"/>
            <person name="Wu L."/>
            <person name="Ma J."/>
        </authorList>
    </citation>
    <scope>NUCLEOTIDE SEQUENCE [LARGE SCALE GENOMIC DNA]</scope>
    <source>
        <strain evidence="3">CCM 8702</strain>
    </source>
</reference>
<organism evidence="2 3">
    <name type="scientific">Saccharibacillus endophyticus</name>
    <dbReference type="NCBI Taxonomy" id="2060666"/>
    <lineage>
        <taxon>Bacteria</taxon>
        <taxon>Bacillati</taxon>
        <taxon>Bacillota</taxon>
        <taxon>Bacilli</taxon>
        <taxon>Bacillales</taxon>
        <taxon>Paenibacillaceae</taxon>
        <taxon>Saccharibacillus</taxon>
    </lineage>
</organism>
<protein>
    <recommendedName>
        <fullName evidence="4">DUF4825 domain-containing protein</fullName>
    </recommendedName>
</protein>
<accession>A0ABQ1ZLD9</accession>
<evidence type="ECO:0000313" key="3">
    <source>
        <dbReference type="Proteomes" id="UP000605427"/>
    </source>
</evidence>
<dbReference type="RefSeq" id="WP_172237808.1">
    <property type="nucleotide sequence ID" value="NZ_BMDD01000001.1"/>
</dbReference>
<dbReference type="PROSITE" id="PS51257">
    <property type="entry name" value="PROKAR_LIPOPROTEIN"/>
    <property type="match status" value="1"/>
</dbReference>
<name>A0ABQ1ZLD9_9BACL</name>
<proteinExistence type="predicted"/>
<feature type="chain" id="PRO_5047322149" description="DUF4825 domain-containing protein" evidence="1">
    <location>
        <begin position="24"/>
        <end position="150"/>
    </location>
</feature>
<gene>
    <name evidence="2" type="ORF">GCM10007362_02030</name>
</gene>
<comment type="caution">
    <text evidence="2">The sequence shown here is derived from an EMBL/GenBank/DDBJ whole genome shotgun (WGS) entry which is preliminary data.</text>
</comment>
<keyword evidence="1" id="KW-0732">Signal</keyword>